<feature type="compositionally biased region" description="Basic and acidic residues" evidence="1">
    <location>
        <begin position="252"/>
        <end position="269"/>
    </location>
</feature>
<feature type="compositionally biased region" description="Basic and acidic residues" evidence="1">
    <location>
        <begin position="340"/>
        <end position="352"/>
    </location>
</feature>
<dbReference type="EMBL" id="AJIL01000027">
    <property type="protein sequence ID" value="KNF01903.1"/>
    <property type="molecule type" value="Genomic_DNA"/>
</dbReference>
<proteinExistence type="predicted"/>
<dbReference type="AlphaFoldDB" id="A0A0L0VRJ8"/>
<feature type="compositionally biased region" description="Basic and acidic residues" evidence="1">
    <location>
        <begin position="168"/>
        <end position="182"/>
    </location>
</feature>
<feature type="compositionally biased region" description="Polar residues" evidence="1">
    <location>
        <begin position="100"/>
        <end position="117"/>
    </location>
</feature>
<feature type="compositionally biased region" description="Polar residues" evidence="1">
    <location>
        <begin position="270"/>
        <end position="279"/>
    </location>
</feature>
<feature type="region of interest" description="Disordered" evidence="1">
    <location>
        <begin position="240"/>
        <end position="377"/>
    </location>
</feature>
<accession>A0A0L0VRJ8</accession>
<evidence type="ECO:0000256" key="1">
    <source>
        <dbReference type="SAM" id="MobiDB-lite"/>
    </source>
</evidence>
<evidence type="ECO:0000313" key="3">
    <source>
        <dbReference type="Proteomes" id="UP000054564"/>
    </source>
</evidence>
<feature type="compositionally biased region" description="Basic residues" evidence="1">
    <location>
        <begin position="330"/>
        <end position="339"/>
    </location>
</feature>
<sequence>MVKKNTKTLCKVVISRLEQTSLDLGTGIQDRKISTRKWVHQTRNTNYSPRRETSPEDDGIENGMEHEQEKSKEKEKEEVLKPDKLKEAGPELETKEVIIEQTQSVEGNGQAGKSDSTLEYLDLPIQPPPSSPHRSNLSDQKLTPQKRTLPDHPYPHQYRLAKSPRSLDQTEKKKQEDQDHQFRFIHAPHLQTEPSSSQELPIKNGLCGDQIPNPHSSDLSLADLLNLCKKPTLKKKKNTTIATNKSSISGNLEDKPRQMRNKATADKAKPSTSRITSTENRIHLPSPSSSAIDLDTPRQNGTDTLSNSSSTIVAKKSVTRKKNTTSIKNRINKNQKGKGRKETNEDSDHSSSDSHGNQHKILEPKEINLGQNESRRAGKSNYKLATLKAVLIPTQNHQKPSKLNNFKLKSKSKSKLNENQSDLNTSRNGKKNQNMNGSSTKVNQLDTMSTTNQQRNHRLSYFDDLDSFQFDEEIVI</sequence>
<evidence type="ECO:0000313" key="2">
    <source>
        <dbReference type="EMBL" id="KNF01903.1"/>
    </source>
</evidence>
<feature type="region of interest" description="Disordered" evidence="1">
    <location>
        <begin position="35"/>
        <end position="211"/>
    </location>
</feature>
<feature type="compositionally biased region" description="Polar residues" evidence="1">
    <location>
        <begin position="286"/>
        <end position="312"/>
    </location>
</feature>
<feature type="compositionally biased region" description="Polar residues" evidence="1">
    <location>
        <begin position="418"/>
        <end position="445"/>
    </location>
</feature>
<keyword evidence="3" id="KW-1185">Reference proteome</keyword>
<comment type="caution">
    <text evidence="2">The sequence shown here is derived from an EMBL/GenBank/DDBJ whole genome shotgun (WGS) entry which is preliminary data.</text>
</comment>
<protein>
    <submittedName>
        <fullName evidence="2">Uncharacterized protein</fullName>
    </submittedName>
</protein>
<feature type="compositionally biased region" description="Polar residues" evidence="1">
    <location>
        <begin position="132"/>
        <end position="146"/>
    </location>
</feature>
<gene>
    <name evidence="2" type="ORF">PSTG_05022</name>
</gene>
<organism evidence="2 3">
    <name type="scientific">Puccinia striiformis f. sp. tritici PST-78</name>
    <dbReference type="NCBI Taxonomy" id="1165861"/>
    <lineage>
        <taxon>Eukaryota</taxon>
        <taxon>Fungi</taxon>
        <taxon>Dikarya</taxon>
        <taxon>Basidiomycota</taxon>
        <taxon>Pucciniomycotina</taxon>
        <taxon>Pucciniomycetes</taxon>
        <taxon>Pucciniales</taxon>
        <taxon>Pucciniaceae</taxon>
        <taxon>Puccinia</taxon>
    </lineage>
</organism>
<dbReference type="Proteomes" id="UP000054564">
    <property type="component" value="Unassembled WGS sequence"/>
</dbReference>
<reference evidence="3" key="1">
    <citation type="submission" date="2014-03" db="EMBL/GenBank/DDBJ databases">
        <title>The Genome Sequence of Puccinia striiformis f. sp. tritici PST-78.</title>
        <authorList>
            <consortium name="The Broad Institute Genome Sequencing Platform"/>
            <person name="Cuomo C."/>
            <person name="Hulbert S."/>
            <person name="Chen X."/>
            <person name="Walker B."/>
            <person name="Young S.K."/>
            <person name="Zeng Q."/>
            <person name="Gargeya S."/>
            <person name="Fitzgerald M."/>
            <person name="Haas B."/>
            <person name="Abouelleil A."/>
            <person name="Alvarado L."/>
            <person name="Arachchi H.M."/>
            <person name="Berlin A.M."/>
            <person name="Chapman S.B."/>
            <person name="Goldberg J."/>
            <person name="Griggs A."/>
            <person name="Gujja S."/>
            <person name="Hansen M."/>
            <person name="Howarth C."/>
            <person name="Imamovic A."/>
            <person name="Larimer J."/>
            <person name="McCowan C."/>
            <person name="Montmayeur A."/>
            <person name="Murphy C."/>
            <person name="Neiman D."/>
            <person name="Pearson M."/>
            <person name="Priest M."/>
            <person name="Roberts A."/>
            <person name="Saif S."/>
            <person name="Shea T."/>
            <person name="Sisk P."/>
            <person name="Sykes S."/>
            <person name="Wortman J."/>
            <person name="Nusbaum C."/>
            <person name="Birren B."/>
        </authorList>
    </citation>
    <scope>NUCLEOTIDE SEQUENCE [LARGE SCALE GENOMIC DNA]</scope>
    <source>
        <strain evidence="3">race PST-78</strain>
    </source>
</reference>
<feature type="region of interest" description="Disordered" evidence="1">
    <location>
        <begin position="393"/>
        <end position="445"/>
    </location>
</feature>
<name>A0A0L0VRJ8_9BASI</name>
<feature type="compositionally biased region" description="Basic and acidic residues" evidence="1">
    <location>
        <begin position="63"/>
        <end position="98"/>
    </location>
</feature>